<evidence type="ECO:0000259" key="3">
    <source>
        <dbReference type="PROSITE" id="PS51782"/>
    </source>
</evidence>
<dbReference type="SUPFAM" id="SSF51261">
    <property type="entry name" value="Duplicated hybrid motif"/>
    <property type="match status" value="1"/>
</dbReference>
<comment type="caution">
    <text evidence="4">The sequence shown here is derived from an EMBL/GenBank/DDBJ whole genome shotgun (WGS) entry which is preliminary data.</text>
</comment>
<name>A0ABS8WB39_9GAMM</name>
<dbReference type="PANTHER" id="PTHR21666">
    <property type="entry name" value="PEPTIDASE-RELATED"/>
    <property type="match status" value="1"/>
</dbReference>
<dbReference type="Gene3D" id="3.10.350.10">
    <property type="entry name" value="LysM domain"/>
    <property type="match status" value="1"/>
</dbReference>
<evidence type="ECO:0000313" key="5">
    <source>
        <dbReference type="Proteomes" id="UP001201273"/>
    </source>
</evidence>
<proteinExistence type="inferred from homology"/>
<dbReference type="InterPro" id="IPR018392">
    <property type="entry name" value="LysM"/>
</dbReference>
<dbReference type="InterPro" id="IPR036779">
    <property type="entry name" value="LysM_dom_sf"/>
</dbReference>
<evidence type="ECO:0000256" key="1">
    <source>
        <dbReference type="ARBA" id="ARBA00038420"/>
    </source>
</evidence>
<evidence type="ECO:0000313" key="4">
    <source>
        <dbReference type="EMBL" id="MCE2596227.1"/>
    </source>
</evidence>
<gene>
    <name evidence="4" type="ORF">K6Y31_15550</name>
</gene>
<evidence type="ECO:0000256" key="2">
    <source>
        <dbReference type="SAM" id="MobiDB-lite"/>
    </source>
</evidence>
<reference evidence="4 5" key="1">
    <citation type="journal article" date="2022" name="Environ. Microbiol. Rep.">
        <title>Eco-phylogenetic analyses reveal divergent evolution of vitamin B12 metabolism in the marine bacterial family 'Psychromonadaceae'.</title>
        <authorList>
            <person name="Jin X."/>
            <person name="Yang Y."/>
            <person name="Cao H."/>
            <person name="Gao B."/>
            <person name="Zhao Z."/>
        </authorList>
    </citation>
    <scope>NUCLEOTIDE SEQUENCE [LARGE SCALE GENOMIC DNA]</scope>
    <source>
        <strain evidence="4 5">MKS20</strain>
    </source>
</reference>
<dbReference type="InterPro" id="IPR016047">
    <property type="entry name" value="M23ase_b-sheet_dom"/>
</dbReference>
<organism evidence="4 5">
    <name type="scientific">Motilimonas cestriensis</name>
    <dbReference type="NCBI Taxonomy" id="2742685"/>
    <lineage>
        <taxon>Bacteria</taxon>
        <taxon>Pseudomonadati</taxon>
        <taxon>Pseudomonadota</taxon>
        <taxon>Gammaproteobacteria</taxon>
        <taxon>Alteromonadales</taxon>
        <taxon>Alteromonadales genera incertae sedis</taxon>
        <taxon>Motilimonas</taxon>
    </lineage>
</organism>
<dbReference type="PROSITE" id="PS51782">
    <property type="entry name" value="LYSM"/>
    <property type="match status" value="1"/>
</dbReference>
<dbReference type="CDD" id="cd00118">
    <property type="entry name" value="LysM"/>
    <property type="match status" value="1"/>
</dbReference>
<dbReference type="Pfam" id="PF01476">
    <property type="entry name" value="LysM"/>
    <property type="match status" value="1"/>
</dbReference>
<dbReference type="InterPro" id="IPR050570">
    <property type="entry name" value="Cell_wall_metabolism_enzyme"/>
</dbReference>
<dbReference type="InterPro" id="IPR011055">
    <property type="entry name" value="Dup_hybrid_motif"/>
</dbReference>
<feature type="compositionally biased region" description="Basic and acidic residues" evidence="2">
    <location>
        <begin position="87"/>
        <end position="105"/>
    </location>
</feature>
<feature type="compositionally biased region" description="Low complexity" evidence="2">
    <location>
        <begin position="60"/>
        <end position="72"/>
    </location>
</feature>
<dbReference type="Pfam" id="PF01551">
    <property type="entry name" value="Peptidase_M23"/>
    <property type="match status" value="1"/>
</dbReference>
<dbReference type="Proteomes" id="UP001201273">
    <property type="component" value="Unassembled WGS sequence"/>
</dbReference>
<dbReference type="Gene3D" id="2.70.70.10">
    <property type="entry name" value="Glucose Permease (Domain IIA)"/>
    <property type="match status" value="1"/>
</dbReference>
<keyword evidence="5" id="KW-1185">Reference proteome</keyword>
<feature type="domain" description="LysM" evidence="3">
    <location>
        <begin position="4"/>
        <end position="48"/>
    </location>
</feature>
<comment type="similarity">
    <text evidence="1">Belongs to the E.coli NlpD/Haemophilus LppB family.</text>
</comment>
<dbReference type="SMART" id="SM00257">
    <property type="entry name" value="LysM"/>
    <property type="match status" value="1"/>
</dbReference>
<accession>A0ABS8WB39</accession>
<sequence>MTQTVYKVKAGDTLFGIAWRAGKDYKDIAAYNRINPPYTIFVGQKLKIPPAKYNTTGTGSSSNKNQSVSKVQAKPVTKTAQSINEKNQQKKLEQQKRKEYAEKNKNKNATTDVASNKISNWQWPTQGKILQGFSTAELGNKGIDIAGKRNQSVKASADGKVVYAGSALRGYGKLIIIKHNEDYLSAYAHNDKLLVKEQQTVKVGQLIAEMGSTGTTDVRLHFEIRYRGKSVDPLRFLPKK</sequence>
<dbReference type="EMBL" id="JAIMJA010000017">
    <property type="protein sequence ID" value="MCE2596227.1"/>
    <property type="molecule type" value="Genomic_DNA"/>
</dbReference>
<feature type="region of interest" description="Disordered" evidence="2">
    <location>
        <begin position="53"/>
        <end position="110"/>
    </location>
</feature>
<dbReference type="CDD" id="cd12797">
    <property type="entry name" value="M23_peptidase"/>
    <property type="match status" value="1"/>
</dbReference>
<dbReference type="PANTHER" id="PTHR21666:SF263">
    <property type="entry name" value="MUREIN HYDROLASE ACTIVATOR NLPD"/>
    <property type="match status" value="1"/>
</dbReference>
<protein>
    <submittedName>
        <fullName evidence="4">Peptidoglycan DD-metalloendopeptidase family protein</fullName>
    </submittedName>
</protein>